<reference evidence="1" key="1">
    <citation type="submission" date="2012-11" db="EMBL/GenBank/DDBJ databases">
        <title>Dependencies among metagenomic species, viruses, plasmids and units of genetic variation.</title>
        <authorList>
            <person name="Nielsen H.B."/>
            <person name="Almeida M."/>
            <person name="Juncker A.S."/>
            <person name="Rasmussen S."/>
            <person name="Li J."/>
            <person name="Sunagawa S."/>
            <person name="Plichta D."/>
            <person name="Gautier L."/>
            <person name="Le Chatelier E."/>
            <person name="Peletier E."/>
            <person name="Bonde I."/>
            <person name="Nielsen T."/>
            <person name="Manichanh C."/>
            <person name="Arumugam M."/>
            <person name="Batto J."/>
            <person name="Santos M.B.Q.D."/>
            <person name="Blom N."/>
            <person name="Borruel N."/>
            <person name="Burgdorf K.S."/>
            <person name="Boumezbeur F."/>
            <person name="Casellas F."/>
            <person name="Dore J."/>
            <person name="Guarner F."/>
            <person name="Hansen T."/>
            <person name="Hildebrand F."/>
            <person name="Kaas R.S."/>
            <person name="Kennedy S."/>
            <person name="Kristiansen K."/>
            <person name="Kultima J.R."/>
            <person name="Leonard P."/>
            <person name="Levenez F."/>
            <person name="Lund O."/>
            <person name="Moumen B."/>
            <person name="Le Paslier D."/>
            <person name="Pons N."/>
            <person name="Pedersen O."/>
            <person name="Prifti E."/>
            <person name="Qin J."/>
            <person name="Raes J."/>
            <person name="Tap J."/>
            <person name="Tims S."/>
            <person name="Ussery D.W."/>
            <person name="Yamada T."/>
            <person name="MetaHit consortium"/>
            <person name="Renault P."/>
            <person name="Sicheritz-Ponten T."/>
            <person name="Bork P."/>
            <person name="Wang J."/>
            <person name="Brunak S."/>
            <person name="Ehrlich S.D."/>
        </authorList>
    </citation>
    <scope>NUCLEOTIDE SEQUENCE [LARGE SCALE GENOMIC DNA]</scope>
</reference>
<protein>
    <submittedName>
        <fullName evidence="1">Uncharacterized protein</fullName>
    </submittedName>
</protein>
<dbReference type="Proteomes" id="UP000018114">
    <property type="component" value="Unassembled WGS sequence"/>
</dbReference>
<dbReference type="AlphaFoldDB" id="R5TYA4"/>
<gene>
    <name evidence="1" type="ORF">BN481_01149</name>
</gene>
<proteinExistence type="predicted"/>
<accession>R5TYA4</accession>
<dbReference type="EMBL" id="CBAL010000127">
    <property type="protein sequence ID" value="CCZ68324.1"/>
    <property type="molecule type" value="Genomic_DNA"/>
</dbReference>
<sequence length="159" mass="17429">MSLLMFPYPRFHAQILLQFPASPSSMYPHSFSAVRLSYPSLPSELLPPVQNAPHRAPVPSGSSTAELYSRSWTGSFPPSRYHCSVPVGSAVLSGWRSFSSVPDHEPSFQIFRTSPPDLWPPVHPLQVRWPALSSGVPSTVPPALLPAFSFLPEYTSSAL</sequence>
<evidence type="ECO:0000313" key="1">
    <source>
        <dbReference type="EMBL" id="CCZ68324.1"/>
    </source>
</evidence>
<name>R5TYA4_MEDGN</name>
<organism evidence="1">
    <name type="scientific">Mediterraneibacter gnavus CAG:126</name>
    <dbReference type="NCBI Taxonomy" id="1263106"/>
    <lineage>
        <taxon>Bacteria</taxon>
        <taxon>Bacillati</taxon>
        <taxon>Bacillota</taxon>
        <taxon>Clostridia</taxon>
        <taxon>Lachnospirales</taxon>
        <taxon>Lachnospiraceae</taxon>
        <taxon>Mediterraneibacter</taxon>
    </lineage>
</organism>
<comment type="caution">
    <text evidence="1">The sequence shown here is derived from an EMBL/GenBank/DDBJ whole genome shotgun (WGS) entry which is preliminary data.</text>
</comment>